<gene>
    <name evidence="1" type="primary">alaS_8</name>
    <name evidence="1" type="ORF">CM83_100018</name>
</gene>
<keyword evidence="1" id="KW-0436">Ligase</keyword>
<sequence length="239" mass="27353">MENPNFEQKFKKNIEKVRYLLECLPRLVSNSEVMKPHVEGSSCESSINVKRVTPKVECGKLLQSNQISPDSISISELQSERTSTVMSNVNLTKKKKKKKKLIDPLRPTKKRSFGVDIGQGINTIVYIRENCCPFNETRKSRLLNIFVNPLPTMTSEKSMENIYRQLPLSQETSSSNVRTDQTKKVGRTESEVPDLNVLFAESDDDLYKIRYIDFAAELPNDFGIDDLQALFVPYHMGER</sequence>
<proteinExistence type="predicted"/>
<dbReference type="GO" id="GO:0016874">
    <property type="term" value="F:ligase activity"/>
    <property type="evidence" value="ECO:0007669"/>
    <property type="project" value="UniProtKB-KW"/>
</dbReference>
<name>A0A0A9WZJ8_LYGHE</name>
<accession>A0A0A9WZJ8</accession>
<protein>
    <submittedName>
        <fullName evidence="1">Alanine--tRNA ligase</fullName>
    </submittedName>
</protein>
<organism evidence="1">
    <name type="scientific">Lygus hesperus</name>
    <name type="common">Western plant bug</name>
    <dbReference type="NCBI Taxonomy" id="30085"/>
    <lineage>
        <taxon>Eukaryota</taxon>
        <taxon>Metazoa</taxon>
        <taxon>Ecdysozoa</taxon>
        <taxon>Arthropoda</taxon>
        <taxon>Hexapoda</taxon>
        <taxon>Insecta</taxon>
        <taxon>Pterygota</taxon>
        <taxon>Neoptera</taxon>
        <taxon>Paraneoptera</taxon>
        <taxon>Hemiptera</taxon>
        <taxon>Heteroptera</taxon>
        <taxon>Panheteroptera</taxon>
        <taxon>Cimicomorpha</taxon>
        <taxon>Miridae</taxon>
        <taxon>Mirini</taxon>
        <taxon>Lygus</taxon>
    </lineage>
</organism>
<evidence type="ECO:0000313" key="1">
    <source>
        <dbReference type="EMBL" id="JAG13124.1"/>
    </source>
</evidence>
<reference evidence="1" key="2">
    <citation type="submission" date="2014-07" db="EMBL/GenBank/DDBJ databases">
        <authorList>
            <person name="Hull J."/>
        </authorList>
    </citation>
    <scope>NUCLEOTIDE SEQUENCE</scope>
</reference>
<dbReference type="EMBL" id="GBHO01030480">
    <property type="protein sequence ID" value="JAG13124.1"/>
    <property type="molecule type" value="Transcribed_RNA"/>
</dbReference>
<evidence type="ECO:0000313" key="2">
    <source>
        <dbReference type="EMBL" id="JAG51728.1"/>
    </source>
</evidence>
<dbReference type="AlphaFoldDB" id="A0A0A9WZJ8"/>
<dbReference type="EMBL" id="GBRD01014098">
    <property type="protein sequence ID" value="JAG51728.1"/>
    <property type="molecule type" value="Transcribed_RNA"/>
</dbReference>
<reference evidence="1" key="1">
    <citation type="journal article" date="2014" name="PLoS ONE">
        <title>Transcriptome-Based Identification of ABC Transporters in the Western Tarnished Plant Bug Lygus hesperus.</title>
        <authorList>
            <person name="Hull J.J."/>
            <person name="Chaney K."/>
            <person name="Geib S.M."/>
            <person name="Fabrick J.A."/>
            <person name="Brent C.S."/>
            <person name="Walsh D."/>
            <person name="Lavine L.C."/>
        </authorList>
    </citation>
    <scope>NUCLEOTIDE SEQUENCE</scope>
</reference>
<reference evidence="2" key="3">
    <citation type="submission" date="2014-09" db="EMBL/GenBank/DDBJ databases">
        <authorList>
            <person name="Magalhaes I.L.F."/>
            <person name="Oliveira U."/>
            <person name="Santos F.R."/>
            <person name="Vidigal T.H.D.A."/>
            <person name="Brescovit A.D."/>
            <person name="Santos A.J."/>
        </authorList>
    </citation>
    <scope>NUCLEOTIDE SEQUENCE</scope>
</reference>